<proteinExistence type="predicted"/>
<accession>A0A1Y2FIJ7</accession>
<organism evidence="1 2">
    <name type="scientific">Protomyces lactucae-debilis</name>
    <dbReference type="NCBI Taxonomy" id="2754530"/>
    <lineage>
        <taxon>Eukaryota</taxon>
        <taxon>Fungi</taxon>
        <taxon>Dikarya</taxon>
        <taxon>Ascomycota</taxon>
        <taxon>Taphrinomycotina</taxon>
        <taxon>Taphrinomycetes</taxon>
        <taxon>Taphrinales</taxon>
        <taxon>Protomycetaceae</taxon>
        <taxon>Protomyces</taxon>
    </lineage>
</organism>
<dbReference type="AlphaFoldDB" id="A0A1Y2FIJ7"/>
<comment type="caution">
    <text evidence="1">The sequence shown here is derived from an EMBL/GenBank/DDBJ whole genome shotgun (WGS) entry which is preliminary data.</text>
</comment>
<sequence length="255" mass="28284">MKHVAYLFANAKVTVRVINLRHQQTMSSHLRIIVVCFCWIISLLTFETEAAPRFTKDHLGCRQYAMARSIANFTLLHQYNKSSQSYWPPGATLASKGSEEGECALRCRDMVDAVALISAIAGDSFLGADAIYLLQAQKAYLSSPDPCAGDSGACLDYYYEEFNDHGVATCNCFAVILIMRVHKHLKEEKCDTGDVVKRLNAGFAPYGFQFNKDAIKDDVHCGARGANECTLSDLVGFRKMDVCHPTRDYTEATGL</sequence>
<evidence type="ECO:0000313" key="2">
    <source>
        <dbReference type="Proteomes" id="UP000193685"/>
    </source>
</evidence>
<dbReference type="Proteomes" id="UP000193685">
    <property type="component" value="Unassembled WGS sequence"/>
</dbReference>
<name>A0A1Y2FIJ7_PROLT</name>
<keyword evidence="2" id="KW-1185">Reference proteome</keyword>
<reference evidence="1 2" key="1">
    <citation type="submission" date="2016-07" db="EMBL/GenBank/DDBJ databases">
        <title>Pervasive Adenine N6-methylation of Active Genes in Fungi.</title>
        <authorList>
            <consortium name="DOE Joint Genome Institute"/>
            <person name="Mondo S.J."/>
            <person name="Dannebaum R.O."/>
            <person name="Kuo R.C."/>
            <person name="Labutti K."/>
            <person name="Haridas S."/>
            <person name="Kuo A."/>
            <person name="Salamov A."/>
            <person name="Ahrendt S.R."/>
            <person name="Lipzen A."/>
            <person name="Sullivan W."/>
            <person name="Andreopoulos W.B."/>
            <person name="Clum A."/>
            <person name="Lindquist E."/>
            <person name="Daum C."/>
            <person name="Ramamoorthy G.K."/>
            <person name="Gryganskyi A."/>
            <person name="Culley D."/>
            <person name="Magnuson J.K."/>
            <person name="James T.Y."/>
            <person name="O'Malley M.A."/>
            <person name="Stajich J.E."/>
            <person name="Spatafora J.W."/>
            <person name="Visel A."/>
            <person name="Grigoriev I.V."/>
        </authorList>
    </citation>
    <scope>NUCLEOTIDE SEQUENCE [LARGE SCALE GENOMIC DNA]</scope>
    <source>
        <strain evidence="1 2">12-1054</strain>
    </source>
</reference>
<dbReference type="RefSeq" id="XP_040726087.1">
    <property type="nucleotide sequence ID" value="XM_040866817.1"/>
</dbReference>
<protein>
    <submittedName>
        <fullName evidence="1">Uncharacterized protein</fullName>
    </submittedName>
</protein>
<dbReference type="EMBL" id="MCFI01000007">
    <property type="protein sequence ID" value="ORY83792.1"/>
    <property type="molecule type" value="Genomic_DNA"/>
</dbReference>
<evidence type="ECO:0000313" key="1">
    <source>
        <dbReference type="EMBL" id="ORY83792.1"/>
    </source>
</evidence>
<gene>
    <name evidence="1" type="ORF">BCR37DRAFT_280027</name>
</gene>
<dbReference type="GeneID" id="63783416"/>